<protein>
    <submittedName>
        <fullName evidence="1">Uncharacterized protein</fullName>
    </submittedName>
</protein>
<gene>
    <name evidence="1" type="ORF">X474_10265</name>
</gene>
<evidence type="ECO:0000313" key="1">
    <source>
        <dbReference type="EMBL" id="KIX14464.1"/>
    </source>
</evidence>
<evidence type="ECO:0000313" key="2">
    <source>
        <dbReference type="Proteomes" id="UP000032233"/>
    </source>
</evidence>
<dbReference type="AlphaFoldDB" id="A0A0D2J8H1"/>
<organism evidence="1 2">
    <name type="scientific">Dethiosulfatarculus sandiegensis</name>
    <dbReference type="NCBI Taxonomy" id="1429043"/>
    <lineage>
        <taxon>Bacteria</taxon>
        <taxon>Pseudomonadati</taxon>
        <taxon>Thermodesulfobacteriota</taxon>
        <taxon>Desulfarculia</taxon>
        <taxon>Desulfarculales</taxon>
        <taxon>Desulfarculaceae</taxon>
        <taxon>Dethiosulfatarculus</taxon>
    </lineage>
</organism>
<dbReference type="Proteomes" id="UP000032233">
    <property type="component" value="Unassembled WGS sequence"/>
</dbReference>
<dbReference type="InParanoid" id="A0A0D2J8H1"/>
<accession>A0A0D2J8H1</accession>
<dbReference type="STRING" id="1429043.X474_10265"/>
<keyword evidence="2" id="KW-1185">Reference proteome</keyword>
<name>A0A0D2J8H1_9BACT</name>
<reference evidence="1 2" key="1">
    <citation type="submission" date="2013-11" db="EMBL/GenBank/DDBJ databases">
        <title>Metagenomic analysis of a methanogenic consortium involved in long chain n-alkane degradation.</title>
        <authorList>
            <person name="Davidova I.A."/>
            <person name="Callaghan A.V."/>
            <person name="Wawrik B."/>
            <person name="Pruitt S."/>
            <person name="Marks C."/>
            <person name="Duncan K.E."/>
            <person name="Suflita J.M."/>
        </authorList>
    </citation>
    <scope>NUCLEOTIDE SEQUENCE [LARGE SCALE GENOMIC DNA]</scope>
    <source>
        <strain evidence="1 2">SPR</strain>
    </source>
</reference>
<dbReference type="EMBL" id="AZAC01000011">
    <property type="protein sequence ID" value="KIX14464.1"/>
    <property type="molecule type" value="Genomic_DNA"/>
</dbReference>
<proteinExistence type="predicted"/>
<sequence>MKQPRTEHIQAEVFNLHSFWAKKPTDFPQEKTAPTPAVRVDSLRVHHQACLAFKPQIPYFALKGVIPLEIKTKPVN</sequence>
<comment type="caution">
    <text evidence="1">The sequence shown here is derived from an EMBL/GenBank/DDBJ whole genome shotgun (WGS) entry which is preliminary data.</text>
</comment>